<proteinExistence type="inferred from homology"/>
<feature type="transmembrane region" description="Helical" evidence="7">
    <location>
        <begin position="117"/>
        <end position="139"/>
    </location>
</feature>
<protein>
    <submittedName>
        <fullName evidence="10">Carbohydrate ABC transporter permease</fullName>
    </submittedName>
</protein>
<dbReference type="InterPro" id="IPR035906">
    <property type="entry name" value="MetI-like_sf"/>
</dbReference>
<comment type="caution">
    <text evidence="10">The sequence shown here is derived from an EMBL/GenBank/DDBJ whole genome shotgun (WGS) entry which is preliminary data.</text>
</comment>
<comment type="subcellular location">
    <subcellularLocation>
        <location evidence="1 7">Cell membrane</location>
        <topology evidence="1 7">Multi-pass membrane protein</topology>
    </subcellularLocation>
</comment>
<dbReference type="SUPFAM" id="SSF161098">
    <property type="entry name" value="MetI-like"/>
    <property type="match status" value="1"/>
</dbReference>
<evidence type="ECO:0000259" key="9">
    <source>
        <dbReference type="PROSITE" id="PS50928"/>
    </source>
</evidence>
<keyword evidence="5 7" id="KW-1133">Transmembrane helix</keyword>
<feature type="transmembrane region" description="Helical" evidence="7">
    <location>
        <begin position="288"/>
        <end position="307"/>
    </location>
</feature>
<feature type="transmembrane region" description="Helical" evidence="7">
    <location>
        <begin position="151"/>
        <end position="172"/>
    </location>
</feature>
<evidence type="ECO:0000256" key="6">
    <source>
        <dbReference type="ARBA" id="ARBA00023136"/>
    </source>
</evidence>
<dbReference type="PROSITE" id="PS50928">
    <property type="entry name" value="ABC_TM1"/>
    <property type="match status" value="1"/>
</dbReference>
<keyword evidence="3" id="KW-1003">Cell membrane</keyword>
<evidence type="ECO:0000256" key="4">
    <source>
        <dbReference type="ARBA" id="ARBA00022692"/>
    </source>
</evidence>
<organism evidence="10 11">
    <name type="scientific">Streptomyces luteolus</name>
    <dbReference type="NCBI Taxonomy" id="3043615"/>
    <lineage>
        <taxon>Bacteria</taxon>
        <taxon>Bacillati</taxon>
        <taxon>Actinomycetota</taxon>
        <taxon>Actinomycetes</taxon>
        <taxon>Kitasatosporales</taxon>
        <taxon>Streptomycetaceae</taxon>
        <taxon>Streptomyces</taxon>
    </lineage>
</organism>
<gene>
    <name evidence="10" type="ORF">QIT00_09215</name>
</gene>
<dbReference type="Proteomes" id="UP001237105">
    <property type="component" value="Unassembled WGS sequence"/>
</dbReference>
<dbReference type="PANTHER" id="PTHR32243">
    <property type="entry name" value="MALTOSE TRANSPORT SYSTEM PERMEASE-RELATED"/>
    <property type="match status" value="1"/>
</dbReference>
<keyword evidence="4 7" id="KW-0812">Transmembrane</keyword>
<evidence type="ECO:0000256" key="7">
    <source>
        <dbReference type="RuleBase" id="RU363032"/>
    </source>
</evidence>
<evidence type="ECO:0000256" key="5">
    <source>
        <dbReference type="ARBA" id="ARBA00022989"/>
    </source>
</evidence>
<name>A0ABT6STR4_9ACTN</name>
<feature type="domain" description="ABC transmembrane type-1" evidence="9">
    <location>
        <begin position="113"/>
        <end position="307"/>
    </location>
</feature>
<keyword evidence="11" id="KW-1185">Reference proteome</keyword>
<feature type="transmembrane region" description="Helical" evidence="7">
    <location>
        <begin position="225"/>
        <end position="248"/>
    </location>
</feature>
<dbReference type="PANTHER" id="PTHR32243:SF24">
    <property type="entry name" value="DIACETYLCHITOBIOSE UPTAKE SYSTEM PERMEASE PROTEIN NGCG"/>
    <property type="match status" value="1"/>
</dbReference>
<keyword evidence="6 7" id="KW-0472">Membrane</keyword>
<feature type="transmembrane region" description="Helical" evidence="7">
    <location>
        <begin position="54"/>
        <end position="75"/>
    </location>
</feature>
<dbReference type="InterPro" id="IPR050901">
    <property type="entry name" value="BP-dep_ABC_trans_perm"/>
</dbReference>
<reference evidence="10 11" key="1">
    <citation type="submission" date="2023-05" db="EMBL/GenBank/DDBJ databases">
        <title>Draft genome sequence of Streptomyces sp. B-S-A12 isolated from a cave soil in Thailand.</title>
        <authorList>
            <person name="Chamroensaksri N."/>
            <person name="Muangham S."/>
        </authorList>
    </citation>
    <scope>NUCLEOTIDE SEQUENCE [LARGE SCALE GENOMIC DNA]</scope>
    <source>
        <strain evidence="10 11">B-S-A12</strain>
    </source>
</reference>
<keyword evidence="2 7" id="KW-0813">Transport</keyword>
<accession>A0ABT6STR4</accession>
<dbReference type="EMBL" id="JASCIS010000007">
    <property type="protein sequence ID" value="MDI3418741.1"/>
    <property type="molecule type" value="Genomic_DNA"/>
</dbReference>
<feature type="transmembrane region" description="Helical" evidence="7">
    <location>
        <begin position="184"/>
        <end position="204"/>
    </location>
</feature>
<evidence type="ECO:0000256" key="8">
    <source>
        <dbReference type="SAM" id="MobiDB-lite"/>
    </source>
</evidence>
<dbReference type="CDD" id="cd06261">
    <property type="entry name" value="TM_PBP2"/>
    <property type="match status" value="1"/>
</dbReference>
<sequence>MTALSGSTMPTTTERPTTSTPTQEDEHQRRRGILRPGGRRPGAGRSDRGRGRRIAHTLVWLLVGFNLFALGWMIVTSVREHRSIFRSPWSLPGRPQLENYLDAWTTGNFGPAAVNTVLLVGAASVTIVLISAPAAYALSRIPGRMSDSLSVLFALGIGVPAQVIIVPLFVIAQEMALVNSLPGLYVLYVALSLPFTVFLLTGFFRSLPGSLEEAAALDGASPFRTFWQIMLPLGRSGLITALALNAVGLWNETFLALVFVTGNENQTLSLALLGFLAKQQYSGADYGALFAGVCIIVLPMVALYVWLGRRIIEGLTLGADK</sequence>
<comment type="similarity">
    <text evidence="7">Belongs to the binding-protein-dependent transport system permease family.</text>
</comment>
<feature type="compositionally biased region" description="Low complexity" evidence="8">
    <location>
        <begin position="8"/>
        <end position="22"/>
    </location>
</feature>
<feature type="region of interest" description="Disordered" evidence="8">
    <location>
        <begin position="1"/>
        <end position="49"/>
    </location>
</feature>
<dbReference type="InterPro" id="IPR000515">
    <property type="entry name" value="MetI-like"/>
</dbReference>
<evidence type="ECO:0000313" key="11">
    <source>
        <dbReference type="Proteomes" id="UP001237105"/>
    </source>
</evidence>
<feature type="transmembrane region" description="Helical" evidence="7">
    <location>
        <begin position="254"/>
        <end position="276"/>
    </location>
</feature>
<dbReference type="Pfam" id="PF00528">
    <property type="entry name" value="BPD_transp_1"/>
    <property type="match status" value="1"/>
</dbReference>
<evidence type="ECO:0000256" key="3">
    <source>
        <dbReference type="ARBA" id="ARBA00022475"/>
    </source>
</evidence>
<dbReference type="RefSeq" id="WP_282534654.1">
    <property type="nucleotide sequence ID" value="NZ_JASCIS010000007.1"/>
</dbReference>
<evidence type="ECO:0000256" key="2">
    <source>
        <dbReference type="ARBA" id="ARBA00022448"/>
    </source>
</evidence>
<evidence type="ECO:0000313" key="10">
    <source>
        <dbReference type="EMBL" id="MDI3418741.1"/>
    </source>
</evidence>
<dbReference type="Gene3D" id="1.10.3720.10">
    <property type="entry name" value="MetI-like"/>
    <property type="match status" value="1"/>
</dbReference>
<evidence type="ECO:0000256" key="1">
    <source>
        <dbReference type="ARBA" id="ARBA00004651"/>
    </source>
</evidence>